<feature type="domain" description="HNH nuclease" evidence="2">
    <location>
        <begin position="43"/>
        <end position="84"/>
    </location>
</feature>
<reference evidence="4" key="1">
    <citation type="journal article" date="2019" name="Int. J. Syst. Evol. Microbiol.">
        <title>The Global Catalogue of Microorganisms (GCM) 10K type strain sequencing project: providing services to taxonomists for standard genome sequencing and annotation.</title>
        <authorList>
            <consortium name="The Broad Institute Genomics Platform"/>
            <consortium name="The Broad Institute Genome Sequencing Center for Infectious Disease"/>
            <person name="Wu L."/>
            <person name="Ma J."/>
        </authorList>
    </citation>
    <scope>NUCLEOTIDE SEQUENCE [LARGE SCALE GENOMIC DNA]</scope>
    <source>
        <strain evidence="4">JCM 4594</strain>
    </source>
</reference>
<dbReference type="RefSeq" id="WP_190029213.1">
    <property type="nucleotide sequence ID" value="NZ_BMUU01000018.1"/>
</dbReference>
<proteinExistence type="predicted"/>
<feature type="compositionally biased region" description="Basic residues" evidence="1">
    <location>
        <begin position="129"/>
        <end position="151"/>
    </location>
</feature>
<sequence length="151" mass="17145">MRDWTDRFLAKVRDSESGCWEWTGHIKPNGYGQVTVGGRKFNAHRFAYEAMVGPIPSGLVIDHLCRNRRCLRPEHLDPVSQRTNVLRGEGPAADNARRNHCVQGHPFDDANTYVRRDGSRSCRSCNAARNRRRRQGVTRAPARQRHSLAAA</sequence>
<dbReference type="GeneID" id="96294886"/>
<keyword evidence="4" id="KW-1185">Reference proteome</keyword>
<feature type="region of interest" description="Disordered" evidence="1">
    <location>
        <begin position="125"/>
        <end position="151"/>
    </location>
</feature>
<gene>
    <name evidence="3" type="ORF">GCM10010326_70190</name>
</gene>
<comment type="caution">
    <text evidence="3">The sequence shown here is derived from an EMBL/GenBank/DDBJ whole genome shotgun (WGS) entry which is preliminary data.</text>
</comment>
<dbReference type="Pfam" id="PF13392">
    <property type="entry name" value="HNH_3"/>
    <property type="match status" value="1"/>
</dbReference>
<name>A0ABQ3ASU8_9ACTN</name>
<dbReference type="InterPro" id="IPR003615">
    <property type="entry name" value="HNH_nuc"/>
</dbReference>
<organism evidence="3 4">
    <name type="scientific">Streptomyces xanthochromogenes</name>
    <dbReference type="NCBI Taxonomy" id="67384"/>
    <lineage>
        <taxon>Bacteria</taxon>
        <taxon>Bacillati</taxon>
        <taxon>Actinomycetota</taxon>
        <taxon>Actinomycetes</taxon>
        <taxon>Kitasatosporales</taxon>
        <taxon>Streptomycetaceae</taxon>
        <taxon>Streptomyces</taxon>
    </lineage>
</organism>
<dbReference type="Proteomes" id="UP000600946">
    <property type="component" value="Unassembled WGS sequence"/>
</dbReference>
<evidence type="ECO:0000313" key="4">
    <source>
        <dbReference type="Proteomes" id="UP000600946"/>
    </source>
</evidence>
<accession>A0ABQ3ASU8</accession>
<dbReference type="SUPFAM" id="SSF54060">
    <property type="entry name" value="His-Me finger endonucleases"/>
    <property type="match status" value="1"/>
</dbReference>
<evidence type="ECO:0000313" key="3">
    <source>
        <dbReference type="EMBL" id="GGY65551.1"/>
    </source>
</evidence>
<evidence type="ECO:0000256" key="1">
    <source>
        <dbReference type="SAM" id="MobiDB-lite"/>
    </source>
</evidence>
<dbReference type="EMBL" id="BMUU01000018">
    <property type="protein sequence ID" value="GGY65551.1"/>
    <property type="molecule type" value="Genomic_DNA"/>
</dbReference>
<protein>
    <recommendedName>
        <fullName evidence="2">HNH nuclease domain-containing protein</fullName>
    </recommendedName>
</protein>
<dbReference type="InterPro" id="IPR044925">
    <property type="entry name" value="His-Me_finger_sf"/>
</dbReference>
<evidence type="ECO:0000259" key="2">
    <source>
        <dbReference type="Pfam" id="PF13392"/>
    </source>
</evidence>
<dbReference type="Gene3D" id="3.90.75.20">
    <property type="match status" value="1"/>
</dbReference>